<evidence type="ECO:0000256" key="2">
    <source>
        <dbReference type="SAM" id="SignalP"/>
    </source>
</evidence>
<protein>
    <recommendedName>
        <fullName evidence="5">Two-component system QseEF-associated lipoprotein QseG</fullName>
    </recommendedName>
</protein>
<evidence type="ECO:0008006" key="5">
    <source>
        <dbReference type="Google" id="ProtNLM"/>
    </source>
</evidence>
<accession>A0A075NY78</accession>
<dbReference type="RefSeq" id="WP_044056594.1">
    <property type="nucleotide sequence ID" value="NZ_CBCSKJ010000001.1"/>
</dbReference>
<gene>
    <name evidence="3" type="ORF">EP13_06710</name>
</gene>
<feature type="coiled-coil region" evidence="1">
    <location>
        <begin position="163"/>
        <end position="190"/>
    </location>
</feature>
<dbReference type="eggNOG" id="ENOG5032X3K">
    <property type="taxonomic scope" value="Bacteria"/>
</dbReference>
<evidence type="ECO:0000256" key="1">
    <source>
        <dbReference type="SAM" id="Coils"/>
    </source>
</evidence>
<name>A0A075NY78_9ALTE</name>
<sequence>MRIIVLMLAIALTSACSVLSESKTAEVTPQETPPTQPQVVEHNVCWFTHAPEGFPANCDVRFWVNLWLDADSTPWSERKEAIAQLGKTEEDKLRQFFLTLPTDTPYQDKLRAQLALDDITGQFTELSKTLLLTIAVKPNKQQMELESAMSVLSKENAHNALALKALQKELDAQQRKLEELLQIEATLMDKSRSNQQ</sequence>
<keyword evidence="1" id="KW-0175">Coiled coil</keyword>
<dbReference type="GeneID" id="78254602"/>
<feature type="chain" id="PRO_5001707957" description="Two-component system QseEF-associated lipoprotein QseG" evidence="2">
    <location>
        <begin position="21"/>
        <end position="196"/>
    </location>
</feature>
<evidence type="ECO:0000313" key="3">
    <source>
        <dbReference type="EMBL" id="AIF98408.1"/>
    </source>
</evidence>
<dbReference type="Proteomes" id="UP000056090">
    <property type="component" value="Chromosome"/>
</dbReference>
<evidence type="ECO:0000313" key="4">
    <source>
        <dbReference type="Proteomes" id="UP000056090"/>
    </source>
</evidence>
<organism evidence="3 4">
    <name type="scientific">Alteromonas australica</name>
    <dbReference type="NCBI Taxonomy" id="589873"/>
    <lineage>
        <taxon>Bacteria</taxon>
        <taxon>Pseudomonadati</taxon>
        <taxon>Pseudomonadota</taxon>
        <taxon>Gammaproteobacteria</taxon>
        <taxon>Alteromonadales</taxon>
        <taxon>Alteromonadaceae</taxon>
        <taxon>Alteromonas/Salinimonas group</taxon>
        <taxon>Alteromonas</taxon>
    </lineage>
</organism>
<proteinExistence type="predicted"/>
<dbReference type="EMBL" id="CP008849">
    <property type="protein sequence ID" value="AIF98408.1"/>
    <property type="molecule type" value="Genomic_DNA"/>
</dbReference>
<dbReference type="AlphaFoldDB" id="A0A075NY78"/>
<keyword evidence="4" id="KW-1185">Reference proteome</keyword>
<reference evidence="3 4" key="1">
    <citation type="submission" date="2014-06" db="EMBL/GenBank/DDBJ databases">
        <title>Genomes of Alteromonas australica, a world apart.</title>
        <authorList>
            <person name="Gonzaga A."/>
            <person name="Lopez-Perez M."/>
            <person name="Rodriguez-Valera F."/>
        </authorList>
    </citation>
    <scope>NUCLEOTIDE SEQUENCE [LARGE SCALE GENOMIC DNA]</scope>
    <source>
        <strain evidence="3 4">H 17</strain>
    </source>
</reference>
<feature type="signal peptide" evidence="2">
    <location>
        <begin position="1"/>
        <end position="20"/>
    </location>
</feature>
<dbReference type="PROSITE" id="PS51257">
    <property type="entry name" value="PROKAR_LIPOPROTEIN"/>
    <property type="match status" value="1"/>
</dbReference>
<keyword evidence="2" id="KW-0732">Signal</keyword>
<dbReference type="KEGG" id="aal:EP13_06710"/>